<comment type="subunit">
    <text evidence="1">Homodimer.</text>
</comment>
<dbReference type="EMBL" id="CP036289">
    <property type="protein sequence ID" value="QDU76301.1"/>
    <property type="molecule type" value="Genomic_DNA"/>
</dbReference>
<dbReference type="PANTHER" id="PTHR33178:SF10">
    <property type="entry name" value="STRESS-RESPONSE A_B BARREL DOMAIN-CONTAINING PROTEIN"/>
    <property type="match status" value="1"/>
</dbReference>
<dbReference type="PROSITE" id="PS51502">
    <property type="entry name" value="S_R_A_B_BARREL"/>
    <property type="match status" value="1"/>
</dbReference>
<dbReference type="RefSeq" id="WP_196782123.1">
    <property type="nucleotide sequence ID" value="NZ_CP036289.1"/>
</dbReference>
<protein>
    <submittedName>
        <fullName evidence="4">Stress responsive A/B Barrel Domain protein</fullName>
    </submittedName>
</protein>
<dbReference type="SMART" id="SM00886">
    <property type="entry name" value="Dabb"/>
    <property type="match status" value="1"/>
</dbReference>
<dbReference type="Gene3D" id="3.30.70.100">
    <property type="match status" value="1"/>
</dbReference>
<name>A0A518CAP4_9BACT</name>
<evidence type="ECO:0000259" key="3">
    <source>
        <dbReference type="PROSITE" id="PS51502"/>
    </source>
</evidence>
<dbReference type="InterPro" id="IPR044662">
    <property type="entry name" value="HS1/DABB1-like"/>
</dbReference>
<dbReference type="InterPro" id="IPR011008">
    <property type="entry name" value="Dimeric_a/b-barrel"/>
</dbReference>
<evidence type="ECO:0000313" key="5">
    <source>
        <dbReference type="Proteomes" id="UP000318626"/>
    </source>
</evidence>
<dbReference type="Proteomes" id="UP000318626">
    <property type="component" value="Chromosome"/>
</dbReference>
<feature type="chain" id="PRO_5021947567" evidence="2">
    <location>
        <begin position="32"/>
        <end position="140"/>
    </location>
</feature>
<accession>A0A518CAP4</accession>
<keyword evidence="5" id="KW-1185">Reference proteome</keyword>
<evidence type="ECO:0000256" key="2">
    <source>
        <dbReference type="SAM" id="SignalP"/>
    </source>
</evidence>
<proteinExistence type="predicted"/>
<sequence length="140" mass="15853" precursor="true">MKFPGMELRSLSLCCALLMVGAFSMTAMVQAEDKDAGDSARKLRHVVIFKFKESAKAEDIEKVEKAFAALPKKIPVIKDYEWGTNNSPEMLDKGFTHCFLVTFASEEDRAAYLPHPAHQKFVSILRPHLDEAFVIDYWAQ</sequence>
<keyword evidence="2" id="KW-0732">Signal</keyword>
<dbReference type="AlphaFoldDB" id="A0A518CAP4"/>
<evidence type="ECO:0000313" key="4">
    <source>
        <dbReference type="EMBL" id="QDU76301.1"/>
    </source>
</evidence>
<dbReference type="Pfam" id="PF07876">
    <property type="entry name" value="Dabb"/>
    <property type="match status" value="1"/>
</dbReference>
<feature type="domain" description="Stress-response A/B barrel" evidence="3">
    <location>
        <begin position="43"/>
        <end position="137"/>
    </location>
</feature>
<dbReference type="InterPro" id="IPR013097">
    <property type="entry name" value="Dabb"/>
</dbReference>
<organism evidence="4 5">
    <name type="scientific">Bremerella volcania</name>
    <dbReference type="NCBI Taxonomy" id="2527984"/>
    <lineage>
        <taxon>Bacteria</taxon>
        <taxon>Pseudomonadati</taxon>
        <taxon>Planctomycetota</taxon>
        <taxon>Planctomycetia</taxon>
        <taxon>Pirellulales</taxon>
        <taxon>Pirellulaceae</taxon>
        <taxon>Bremerella</taxon>
    </lineage>
</organism>
<dbReference type="SUPFAM" id="SSF54909">
    <property type="entry name" value="Dimeric alpha+beta barrel"/>
    <property type="match status" value="1"/>
</dbReference>
<dbReference type="KEGG" id="bvo:Pan97_33480"/>
<evidence type="ECO:0000256" key="1">
    <source>
        <dbReference type="ARBA" id="ARBA00011738"/>
    </source>
</evidence>
<reference evidence="5" key="1">
    <citation type="submission" date="2019-02" db="EMBL/GenBank/DDBJ databases">
        <title>Deep-cultivation of Planctomycetes and their phenomic and genomic characterization uncovers novel biology.</title>
        <authorList>
            <person name="Wiegand S."/>
            <person name="Jogler M."/>
            <person name="Boedeker C."/>
            <person name="Pinto D."/>
            <person name="Vollmers J."/>
            <person name="Rivas-Marin E."/>
            <person name="Kohn T."/>
            <person name="Peeters S.H."/>
            <person name="Heuer A."/>
            <person name="Rast P."/>
            <person name="Oberbeckmann S."/>
            <person name="Bunk B."/>
            <person name="Jeske O."/>
            <person name="Meyerdierks A."/>
            <person name="Storesund J.E."/>
            <person name="Kallscheuer N."/>
            <person name="Luecker S."/>
            <person name="Lage O.M."/>
            <person name="Pohl T."/>
            <person name="Merkel B.J."/>
            <person name="Hornburger P."/>
            <person name="Mueller R.-W."/>
            <person name="Bruemmer F."/>
            <person name="Labrenz M."/>
            <person name="Spormann A.M."/>
            <person name="Op den Camp H."/>
            <person name="Overmann J."/>
            <person name="Amann R."/>
            <person name="Jetten M.S.M."/>
            <person name="Mascher T."/>
            <person name="Medema M.H."/>
            <person name="Devos D.P."/>
            <person name="Kaster A.-K."/>
            <person name="Ovreas L."/>
            <person name="Rohde M."/>
            <person name="Galperin M.Y."/>
            <person name="Jogler C."/>
        </authorList>
    </citation>
    <scope>NUCLEOTIDE SEQUENCE [LARGE SCALE GENOMIC DNA]</scope>
    <source>
        <strain evidence="5">Pan97</strain>
    </source>
</reference>
<gene>
    <name evidence="4" type="ORF">Pan97_33480</name>
</gene>
<dbReference type="PANTHER" id="PTHR33178">
    <property type="match status" value="1"/>
</dbReference>
<feature type="signal peptide" evidence="2">
    <location>
        <begin position="1"/>
        <end position="31"/>
    </location>
</feature>